<protein>
    <submittedName>
        <fullName evidence="5">Glutathione S-transferase</fullName>
    </submittedName>
</protein>
<dbReference type="AlphaFoldDB" id="A0A3R7EER8"/>
<evidence type="ECO:0000313" key="6">
    <source>
        <dbReference type="Proteomes" id="UP000216225"/>
    </source>
</evidence>
<sequence>MLRLWGRLSSINVRKVVWAAQELGLAFQRTDAGGQFGIVREPHYLGLNPNGLVPLLEDDGFVLWESNAIVRYLCARHAAGTLYPEDLPARFVAEQWMDWQQTTLNPAGRNAFVQWIRTPAAQRDAALIAQSVAATEPLLALLDARLAQQPFIAGEHFTMADIPVGCEVHRWRGLPQEQPALAHLERWYQSLLARPGARGVLDRPLS</sequence>
<dbReference type="InterPro" id="IPR010987">
    <property type="entry name" value="Glutathione-S-Trfase_C-like"/>
</dbReference>
<dbReference type="Proteomes" id="UP000216225">
    <property type="component" value="Unassembled WGS sequence"/>
</dbReference>
<comment type="similarity">
    <text evidence="1">Belongs to the GST superfamily.</text>
</comment>
<accession>A0A3R7EER8</accession>
<dbReference type="SUPFAM" id="SSF52833">
    <property type="entry name" value="Thioredoxin-like"/>
    <property type="match status" value="1"/>
</dbReference>
<evidence type="ECO:0000259" key="4">
    <source>
        <dbReference type="PROSITE" id="PS50405"/>
    </source>
</evidence>
<dbReference type="SFLD" id="SFLDG01150">
    <property type="entry name" value="Main.1:_Beta-like"/>
    <property type="match status" value="1"/>
</dbReference>
<organism evidence="5 6">
    <name type="scientific">Alicycliphilus denitrificans</name>
    <dbReference type="NCBI Taxonomy" id="179636"/>
    <lineage>
        <taxon>Bacteria</taxon>
        <taxon>Pseudomonadati</taxon>
        <taxon>Pseudomonadota</taxon>
        <taxon>Betaproteobacteria</taxon>
        <taxon>Burkholderiales</taxon>
        <taxon>Comamonadaceae</taxon>
        <taxon>Alicycliphilus</taxon>
    </lineage>
</organism>
<dbReference type="InterPro" id="IPR040079">
    <property type="entry name" value="Glutathione_S-Trfase"/>
</dbReference>
<dbReference type="CDD" id="cd03047">
    <property type="entry name" value="GST_N_2"/>
    <property type="match status" value="1"/>
</dbReference>
<dbReference type="RefSeq" id="WP_094438833.1">
    <property type="nucleotide sequence ID" value="NZ_NKDB02000002.1"/>
</dbReference>
<evidence type="ECO:0000259" key="3">
    <source>
        <dbReference type="PROSITE" id="PS50404"/>
    </source>
</evidence>
<evidence type="ECO:0000256" key="1">
    <source>
        <dbReference type="ARBA" id="ARBA00007409"/>
    </source>
</evidence>
<evidence type="ECO:0000256" key="2">
    <source>
        <dbReference type="ARBA" id="ARBA00022679"/>
    </source>
</evidence>
<feature type="domain" description="GST C-terminal" evidence="4">
    <location>
        <begin position="86"/>
        <end position="206"/>
    </location>
</feature>
<gene>
    <name evidence="5" type="ORF">CE154_015320</name>
</gene>
<dbReference type="PROSITE" id="PS50404">
    <property type="entry name" value="GST_NTER"/>
    <property type="match status" value="1"/>
</dbReference>
<dbReference type="GO" id="GO:0016740">
    <property type="term" value="F:transferase activity"/>
    <property type="evidence" value="ECO:0007669"/>
    <property type="project" value="UniProtKB-KW"/>
</dbReference>
<dbReference type="InterPro" id="IPR036282">
    <property type="entry name" value="Glutathione-S-Trfase_C_sf"/>
</dbReference>
<dbReference type="Pfam" id="PF13410">
    <property type="entry name" value="GST_C_2"/>
    <property type="match status" value="1"/>
</dbReference>
<dbReference type="SFLD" id="SFLDG00358">
    <property type="entry name" value="Main_(cytGST)"/>
    <property type="match status" value="1"/>
</dbReference>
<dbReference type="Gene3D" id="3.40.30.10">
    <property type="entry name" value="Glutaredoxin"/>
    <property type="match status" value="1"/>
</dbReference>
<dbReference type="SFLD" id="SFLDS00019">
    <property type="entry name" value="Glutathione_Transferase_(cytos"/>
    <property type="match status" value="1"/>
</dbReference>
<dbReference type="PROSITE" id="PS50405">
    <property type="entry name" value="GST_CTER"/>
    <property type="match status" value="1"/>
</dbReference>
<comment type="caution">
    <text evidence="5">The sequence shown here is derived from an EMBL/GenBank/DDBJ whole genome shotgun (WGS) entry which is preliminary data.</text>
</comment>
<evidence type="ECO:0000313" key="5">
    <source>
        <dbReference type="EMBL" id="RKJ97340.1"/>
    </source>
</evidence>
<dbReference type="InterPro" id="IPR036249">
    <property type="entry name" value="Thioredoxin-like_sf"/>
</dbReference>
<feature type="domain" description="GST N-terminal" evidence="3">
    <location>
        <begin position="1"/>
        <end position="81"/>
    </location>
</feature>
<dbReference type="SUPFAM" id="SSF47616">
    <property type="entry name" value="GST C-terminal domain-like"/>
    <property type="match status" value="1"/>
</dbReference>
<dbReference type="EMBL" id="NKDB02000002">
    <property type="protein sequence ID" value="RKJ97340.1"/>
    <property type="molecule type" value="Genomic_DNA"/>
</dbReference>
<dbReference type="PANTHER" id="PTHR44051">
    <property type="entry name" value="GLUTATHIONE S-TRANSFERASE-RELATED"/>
    <property type="match status" value="1"/>
</dbReference>
<dbReference type="PANTHER" id="PTHR44051:SF19">
    <property type="entry name" value="DISULFIDE-BOND OXIDOREDUCTASE YFCG"/>
    <property type="match status" value="1"/>
</dbReference>
<dbReference type="InterPro" id="IPR004045">
    <property type="entry name" value="Glutathione_S-Trfase_N"/>
</dbReference>
<dbReference type="Pfam" id="PF02798">
    <property type="entry name" value="GST_N"/>
    <property type="match status" value="1"/>
</dbReference>
<keyword evidence="2 5" id="KW-0808">Transferase</keyword>
<name>A0A3R7EER8_9BURK</name>
<dbReference type="Gene3D" id="1.20.1050.10">
    <property type="match status" value="1"/>
</dbReference>
<dbReference type="FunFam" id="3.40.30.10:FF:000039">
    <property type="entry name" value="Glutathione S-transferase domain"/>
    <property type="match status" value="1"/>
</dbReference>
<reference evidence="5 6" key="1">
    <citation type="submission" date="2018-09" db="EMBL/GenBank/DDBJ databases">
        <title>Genome comparison of Alicycliphilus sp. BQ1, a polyurethanolytic bacterium, with its closest phylogenetic relatives Alicycliphilus denitrificans BC and K601, unable to attack polyurethane.</title>
        <authorList>
            <person name="Loza-Tavera H."/>
            <person name="Lozano L."/>
            <person name="Cevallos M."/>
            <person name="Maya-Lucas O."/>
            <person name="Garcia-Mena J."/>
            <person name="Hernandez J."/>
        </authorList>
    </citation>
    <scope>NUCLEOTIDE SEQUENCE [LARGE SCALE GENOMIC DNA]</scope>
    <source>
        <strain evidence="5 6">BQ1</strain>
    </source>
</reference>
<proteinExistence type="inferred from homology"/>